<proteinExistence type="predicted"/>
<dbReference type="RefSeq" id="WP_184249151.1">
    <property type="nucleotide sequence ID" value="NZ_BAAACU010000006.1"/>
</dbReference>
<protein>
    <recommendedName>
        <fullName evidence="4">TATA-box binding</fullName>
    </recommendedName>
</protein>
<feature type="chain" id="PRO_5039619877" description="TATA-box binding" evidence="1">
    <location>
        <begin position="22"/>
        <end position="228"/>
    </location>
</feature>
<reference evidence="2 3" key="1">
    <citation type="submission" date="2020-08" db="EMBL/GenBank/DDBJ databases">
        <title>Genomic Encyclopedia of Type Strains, Phase IV (KMG-IV): sequencing the most valuable type-strain genomes for metagenomic binning, comparative biology and taxonomic classification.</title>
        <authorList>
            <person name="Goeker M."/>
        </authorList>
    </citation>
    <scope>NUCLEOTIDE SEQUENCE [LARGE SCALE GENOMIC DNA]</scope>
    <source>
        <strain evidence="2 3">DSM 11805</strain>
    </source>
</reference>
<dbReference type="EMBL" id="JACHON010000014">
    <property type="protein sequence ID" value="MBB6513630.1"/>
    <property type="molecule type" value="Genomic_DNA"/>
</dbReference>
<dbReference type="InterPro" id="IPR036209">
    <property type="entry name" value="YwmB-like_sf"/>
</dbReference>
<keyword evidence="3" id="KW-1185">Reference proteome</keyword>
<evidence type="ECO:0000313" key="2">
    <source>
        <dbReference type="EMBL" id="MBB6513630.1"/>
    </source>
</evidence>
<dbReference type="InterPro" id="IPR014794">
    <property type="entry name" value="DUF1779"/>
</dbReference>
<feature type="signal peptide" evidence="1">
    <location>
        <begin position="1"/>
        <end position="21"/>
    </location>
</feature>
<dbReference type="Gene3D" id="3.30.360.40">
    <property type="entry name" value="YwmB-like"/>
    <property type="match status" value="1"/>
</dbReference>
<comment type="caution">
    <text evidence="2">The sequence shown here is derived from an EMBL/GenBank/DDBJ whole genome shotgun (WGS) entry which is preliminary data.</text>
</comment>
<dbReference type="SUPFAM" id="SSF143842">
    <property type="entry name" value="YwmB-like"/>
    <property type="match status" value="1"/>
</dbReference>
<dbReference type="Proteomes" id="UP000572212">
    <property type="component" value="Unassembled WGS sequence"/>
</dbReference>
<dbReference type="Pfam" id="PF08680">
    <property type="entry name" value="DUF1779"/>
    <property type="match status" value="1"/>
</dbReference>
<evidence type="ECO:0008006" key="4">
    <source>
        <dbReference type="Google" id="ProtNLM"/>
    </source>
</evidence>
<accession>A0A841RHI0</accession>
<evidence type="ECO:0000256" key="1">
    <source>
        <dbReference type="SAM" id="SignalP"/>
    </source>
</evidence>
<dbReference type="AlphaFoldDB" id="A0A841RHI0"/>
<keyword evidence="1" id="KW-0732">Signal</keyword>
<gene>
    <name evidence="2" type="ORF">GGQ92_002444</name>
</gene>
<dbReference type="Gene3D" id="3.30.2030.10">
    <property type="entry name" value="YwmB-like"/>
    <property type="match status" value="1"/>
</dbReference>
<sequence length="228" mass="26737">MKYLFLISALTISFLFSSMTAQSEFHTIDDMVELAREQNMNLANWQMTIRELVLIQDITSFIEYQTGKGFYIGKKKDGNIQLNRQKQSGLNETLLLVYTNDKDMYHVSYFISSEEYSNEMKKNADNYIKSVKNDVFSQNAQKFSCIFTNFDGIIDFDVLKKSAINRLNLRTIEETREDHFWTWSAHNPKWEHNIEINDEQMNIQIAVKHTENNQSNIIIGTPILISEY</sequence>
<organism evidence="2 3">
    <name type="scientific">Gracilibacillus halotolerans</name>
    <dbReference type="NCBI Taxonomy" id="74386"/>
    <lineage>
        <taxon>Bacteria</taxon>
        <taxon>Bacillati</taxon>
        <taxon>Bacillota</taxon>
        <taxon>Bacilli</taxon>
        <taxon>Bacillales</taxon>
        <taxon>Bacillaceae</taxon>
        <taxon>Gracilibacillus</taxon>
    </lineage>
</organism>
<name>A0A841RHI0_9BACI</name>
<evidence type="ECO:0000313" key="3">
    <source>
        <dbReference type="Proteomes" id="UP000572212"/>
    </source>
</evidence>